<name>A0A4C1VWX4_EUMVA</name>
<protein>
    <submittedName>
        <fullName evidence="1">Uncharacterized protein</fullName>
    </submittedName>
</protein>
<comment type="caution">
    <text evidence="1">The sequence shown here is derived from an EMBL/GenBank/DDBJ whole genome shotgun (WGS) entry which is preliminary data.</text>
</comment>
<dbReference type="Proteomes" id="UP000299102">
    <property type="component" value="Unassembled WGS sequence"/>
</dbReference>
<sequence length="126" mass="14490">MEHIKNESFSDEENHFLEDFGSSDLKNEDNPEPIVKLEKSDVHLTLKKMQMKAELTLRKLNSNAKANLQTILRVRSKKPKGKVNLYSVAVSRTAPTLADVHCIVIHYTLKAIIEKTYKSTYVNKYK</sequence>
<gene>
    <name evidence="1" type="ORF">EVAR_23357_1</name>
</gene>
<evidence type="ECO:0000313" key="2">
    <source>
        <dbReference type="Proteomes" id="UP000299102"/>
    </source>
</evidence>
<organism evidence="1 2">
    <name type="scientific">Eumeta variegata</name>
    <name type="common">Bagworm moth</name>
    <name type="synonym">Eumeta japonica</name>
    <dbReference type="NCBI Taxonomy" id="151549"/>
    <lineage>
        <taxon>Eukaryota</taxon>
        <taxon>Metazoa</taxon>
        <taxon>Ecdysozoa</taxon>
        <taxon>Arthropoda</taxon>
        <taxon>Hexapoda</taxon>
        <taxon>Insecta</taxon>
        <taxon>Pterygota</taxon>
        <taxon>Neoptera</taxon>
        <taxon>Endopterygota</taxon>
        <taxon>Lepidoptera</taxon>
        <taxon>Glossata</taxon>
        <taxon>Ditrysia</taxon>
        <taxon>Tineoidea</taxon>
        <taxon>Psychidae</taxon>
        <taxon>Oiketicinae</taxon>
        <taxon>Eumeta</taxon>
    </lineage>
</organism>
<dbReference type="AlphaFoldDB" id="A0A4C1VWX4"/>
<dbReference type="EMBL" id="BGZK01000423">
    <property type="protein sequence ID" value="GBP42719.1"/>
    <property type="molecule type" value="Genomic_DNA"/>
</dbReference>
<reference evidence="1 2" key="1">
    <citation type="journal article" date="2019" name="Commun. Biol.">
        <title>The bagworm genome reveals a unique fibroin gene that provides high tensile strength.</title>
        <authorList>
            <person name="Kono N."/>
            <person name="Nakamura H."/>
            <person name="Ohtoshi R."/>
            <person name="Tomita M."/>
            <person name="Numata K."/>
            <person name="Arakawa K."/>
        </authorList>
    </citation>
    <scope>NUCLEOTIDE SEQUENCE [LARGE SCALE GENOMIC DNA]</scope>
</reference>
<proteinExistence type="predicted"/>
<evidence type="ECO:0000313" key="1">
    <source>
        <dbReference type="EMBL" id="GBP42719.1"/>
    </source>
</evidence>
<accession>A0A4C1VWX4</accession>
<keyword evidence="2" id="KW-1185">Reference proteome</keyword>